<evidence type="ECO:0000313" key="3">
    <source>
        <dbReference type="Proteomes" id="UP000607653"/>
    </source>
</evidence>
<feature type="signal peptide" evidence="1">
    <location>
        <begin position="1"/>
        <end position="23"/>
    </location>
</feature>
<sequence>MGLDWIPCEMKLLCSIKLWVALSLRTGQEMMRYQDRTRWEKEFSAMDAIMYGILKKTEIFSQSS</sequence>
<keyword evidence="3" id="KW-1185">Reference proteome</keyword>
<dbReference type="Proteomes" id="UP000607653">
    <property type="component" value="Unassembled WGS sequence"/>
</dbReference>
<reference evidence="2 3" key="1">
    <citation type="journal article" date="2020" name="Mol. Biol. Evol.">
        <title>Distinct Expression and Methylation Patterns for Genes with Different Fates following a Single Whole-Genome Duplication in Flowering Plants.</title>
        <authorList>
            <person name="Shi T."/>
            <person name="Rahmani R.S."/>
            <person name="Gugger P.F."/>
            <person name="Wang M."/>
            <person name="Li H."/>
            <person name="Zhang Y."/>
            <person name="Li Z."/>
            <person name="Wang Q."/>
            <person name="Van de Peer Y."/>
            <person name="Marchal K."/>
            <person name="Chen J."/>
        </authorList>
    </citation>
    <scope>NUCLEOTIDE SEQUENCE [LARGE SCALE GENOMIC DNA]</scope>
    <source>
        <tissue evidence="2">Leaf</tissue>
    </source>
</reference>
<evidence type="ECO:0000313" key="2">
    <source>
        <dbReference type="EMBL" id="DAD46391.1"/>
    </source>
</evidence>
<proteinExistence type="predicted"/>
<protein>
    <submittedName>
        <fullName evidence="2">Uncharacterized protein</fullName>
    </submittedName>
</protein>
<gene>
    <name evidence="2" type="ORF">HUJ06_016328</name>
</gene>
<dbReference type="EMBL" id="DUZY01000008">
    <property type="protein sequence ID" value="DAD46391.1"/>
    <property type="molecule type" value="Genomic_DNA"/>
</dbReference>
<dbReference type="AlphaFoldDB" id="A0A822ZS60"/>
<feature type="chain" id="PRO_5032621986" evidence="1">
    <location>
        <begin position="24"/>
        <end position="64"/>
    </location>
</feature>
<organism evidence="2 3">
    <name type="scientific">Nelumbo nucifera</name>
    <name type="common">Sacred lotus</name>
    <dbReference type="NCBI Taxonomy" id="4432"/>
    <lineage>
        <taxon>Eukaryota</taxon>
        <taxon>Viridiplantae</taxon>
        <taxon>Streptophyta</taxon>
        <taxon>Embryophyta</taxon>
        <taxon>Tracheophyta</taxon>
        <taxon>Spermatophyta</taxon>
        <taxon>Magnoliopsida</taxon>
        <taxon>Proteales</taxon>
        <taxon>Nelumbonaceae</taxon>
        <taxon>Nelumbo</taxon>
    </lineage>
</organism>
<evidence type="ECO:0000256" key="1">
    <source>
        <dbReference type="SAM" id="SignalP"/>
    </source>
</evidence>
<comment type="caution">
    <text evidence="2">The sequence shown here is derived from an EMBL/GenBank/DDBJ whole genome shotgun (WGS) entry which is preliminary data.</text>
</comment>
<name>A0A822ZS60_NELNU</name>
<keyword evidence="1" id="KW-0732">Signal</keyword>
<accession>A0A822ZS60</accession>